<keyword evidence="4 8" id="KW-0812">Transmembrane</keyword>
<organism evidence="11">
    <name type="scientific">Heterosigma akashiwo</name>
    <name type="common">Chromophytic alga</name>
    <name type="synonym">Heterosigma carterae</name>
    <dbReference type="NCBI Taxonomy" id="2829"/>
    <lineage>
        <taxon>Eukaryota</taxon>
        <taxon>Sar</taxon>
        <taxon>Stramenopiles</taxon>
        <taxon>Ochrophyta</taxon>
        <taxon>Raphidophyceae</taxon>
        <taxon>Chattonellales</taxon>
        <taxon>Chattonellaceae</taxon>
        <taxon>Heterosigma</taxon>
    </lineage>
</organism>
<dbReference type="InterPro" id="IPR023395">
    <property type="entry name" value="MCP_dom_sf"/>
</dbReference>
<feature type="repeat" description="Solcar" evidence="8">
    <location>
        <begin position="251"/>
        <end position="333"/>
    </location>
</feature>
<sequence>MKLQIRNIIVFLVIGCSLVQHAFCAKGFTQAQISSKKSIALSKKTEPEGLLAQADVAKVQLGPVEAAIAGCIATGLGDFIMHPVDTIKTVQQAASTALSVGAACRKILGGPGGWLGFYQGVGPYVLADGLAGAVKFATYEVSKKWVQRRIPEEWVPYSHFVCAAGAMLASSFVLVPGELLKQQLQAGVASSLPGAVAAIWQAEGARGFLTGWGATLVRDIPYTMLELGLYDNFKAALVAVRGGGGKATQRDELYSAALTGAIAGFCTTPLDLVKTKLMTAEIGAAAPGLLEAARSIVAADGAAGLFKGAAARVAWLIPATLLYLPAYESLKRCLLRNKHTQMAKRNKKVSLLPLSAQY</sequence>
<gene>
    <name evidence="11" type="ORF">HAKA00212_LOCUS10847</name>
</gene>
<keyword evidence="6" id="KW-1133">Transmembrane helix</keyword>
<dbReference type="GO" id="GO:0016020">
    <property type="term" value="C:membrane"/>
    <property type="evidence" value="ECO:0007669"/>
    <property type="project" value="UniProtKB-SubCell"/>
</dbReference>
<evidence type="ECO:0000256" key="8">
    <source>
        <dbReference type="PROSITE-ProRule" id="PRU00282"/>
    </source>
</evidence>
<evidence type="ECO:0000313" key="11">
    <source>
        <dbReference type="EMBL" id="CAE0632142.1"/>
    </source>
</evidence>
<evidence type="ECO:0000256" key="5">
    <source>
        <dbReference type="ARBA" id="ARBA00022737"/>
    </source>
</evidence>
<dbReference type="InterPro" id="IPR018108">
    <property type="entry name" value="MCP_transmembrane"/>
</dbReference>
<dbReference type="AlphaFoldDB" id="A0A7S3XTX9"/>
<dbReference type="PROSITE" id="PS50920">
    <property type="entry name" value="SOLCAR"/>
    <property type="match status" value="3"/>
</dbReference>
<keyword evidence="7 8" id="KW-0472">Membrane</keyword>
<comment type="similarity">
    <text evidence="2 9">Belongs to the mitochondrial carrier (TC 2.A.29) family.</text>
</comment>
<evidence type="ECO:0000256" key="6">
    <source>
        <dbReference type="ARBA" id="ARBA00022989"/>
    </source>
</evidence>
<feature type="signal peptide" evidence="10">
    <location>
        <begin position="1"/>
        <end position="24"/>
    </location>
</feature>
<dbReference type="PANTHER" id="PTHR45667">
    <property type="entry name" value="S-ADENOSYLMETHIONINE MITOCHONDRIAL CARRIER PROTEIN"/>
    <property type="match status" value="1"/>
</dbReference>
<dbReference type="EMBL" id="HBIU01023352">
    <property type="protein sequence ID" value="CAE0632142.1"/>
    <property type="molecule type" value="Transcribed_RNA"/>
</dbReference>
<reference evidence="11" key="1">
    <citation type="submission" date="2021-01" db="EMBL/GenBank/DDBJ databases">
        <authorList>
            <person name="Corre E."/>
            <person name="Pelletier E."/>
            <person name="Niang G."/>
            <person name="Scheremetjew M."/>
            <person name="Finn R."/>
            <person name="Kale V."/>
            <person name="Holt S."/>
            <person name="Cochrane G."/>
            <person name="Meng A."/>
            <person name="Brown T."/>
            <person name="Cohen L."/>
        </authorList>
    </citation>
    <scope>NUCLEOTIDE SEQUENCE</scope>
    <source>
        <strain evidence="11">CCMP3107</strain>
    </source>
</reference>
<name>A0A7S3XTX9_HETAK</name>
<evidence type="ECO:0000256" key="4">
    <source>
        <dbReference type="ARBA" id="ARBA00022692"/>
    </source>
</evidence>
<dbReference type="SUPFAM" id="SSF103506">
    <property type="entry name" value="Mitochondrial carrier"/>
    <property type="match status" value="1"/>
</dbReference>
<accession>A0A7S3XTX9</accession>
<evidence type="ECO:0000256" key="9">
    <source>
        <dbReference type="RuleBase" id="RU000488"/>
    </source>
</evidence>
<proteinExistence type="inferred from homology"/>
<keyword evidence="3 9" id="KW-0813">Transport</keyword>
<evidence type="ECO:0000256" key="3">
    <source>
        <dbReference type="ARBA" id="ARBA00022448"/>
    </source>
</evidence>
<dbReference type="Gene3D" id="1.50.40.10">
    <property type="entry name" value="Mitochondrial carrier domain"/>
    <property type="match status" value="2"/>
</dbReference>
<evidence type="ECO:0000256" key="2">
    <source>
        <dbReference type="ARBA" id="ARBA00006375"/>
    </source>
</evidence>
<evidence type="ECO:0000256" key="1">
    <source>
        <dbReference type="ARBA" id="ARBA00004141"/>
    </source>
</evidence>
<protein>
    <recommendedName>
        <fullName evidence="12">Mitochondrial carrier protein</fullName>
    </recommendedName>
</protein>
<dbReference type="Pfam" id="PF00153">
    <property type="entry name" value="Mito_carr"/>
    <property type="match status" value="3"/>
</dbReference>
<feature type="chain" id="PRO_5031546066" description="Mitochondrial carrier protein" evidence="10">
    <location>
        <begin position="25"/>
        <end position="358"/>
    </location>
</feature>
<feature type="repeat" description="Solcar" evidence="8">
    <location>
        <begin position="61"/>
        <end position="145"/>
    </location>
</feature>
<keyword evidence="5" id="KW-0677">Repeat</keyword>
<comment type="subcellular location">
    <subcellularLocation>
        <location evidence="1">Membrane</location>
        <topology evidence="1">Multi-pass membrane protein</topology>
    </subcellularLocation>
</comment>
<evidence type="ECO:0000256" key="7">
    <source>
        <dbReference type="ARBA" id="ARBA00023136"/>
    </source>
</evidence>
<keyword evidence="10" id="KW-0732">Signal</keyword>
<evidence type="ECO:0000256" key="10">
    <source>
        <dbReference type="SAM" id="SignalP"/>
    </source>
</evidence>
<evidence type="ECO:0008006" key="12">
    <source>
        <dbReference type="Google" id="ProtNLM"/>
    </source>
</evidence>
<feature type="repeat" description="Solcar" evidence="8">
    <location>
        <begin position="157"/>
        <end position="236"/>
    </location>
</feature>